<organism evidence="2 3">
    <name type="scientific">Aspergillus terreus (strain NIH 2624 / FGSC A1156)</name>
    <dbReference type="NCBI Taxonomy" id="341663"/>
    <lineage>
        <taxon>Eukaryota</taxon>
        <taxon>Fungi</taxon>
        <taxon>Dikarya</taxon>
        <taxon>Ascomycota</taxon>
        <taxon>Pezizomycotina</taxon>
        <taxon>Eurotiomycetes</taxon>
        <taxon>Eurotiomycetidae</taxon>
        <taxon>Eurotiales</taxon>
        <taxon>Aspergillaceae</taxon>
        <taxon>Aspergillus</taxon>
        <taxon>Aspergillus subgen. Circumdati</taxon>
    </lineage>
</organism>
<dbReference type="Proteomes" id="UP000007963">
    <property type="component" value="Unassembled WGS sequence"/>
</dbReference>
<evidence type="ECO:0000313" key="2">
    <source>
        <dbReference type="EMBL" id="EAU37961.1"/>
    </source>
</evidence>
<dbReference type="OrthoDB" id="4509609at2759"/>
<name>Q0CYN0_ASPTN</name>
<dbReference type="HOGENOM" id="CLU_1371931_0_0_1"/>
<feature type="region of interest" description="Disordered" evidence="1">
    <location>
        <begin position="90"/>
        <end position="119"/>
    </location>
</feature>
<accession>Q0CYN0</accession>
<dbReference type="AlphaFoldDB" id="Q0CYN0"/>
<sequence>MADRLSITASIIAAMQLSIKVARYVRDVTDATGYRNTLLLEMGATKGILDLPWNVGQGATHDADTMANTRMLEEPLKNYAALLTRLEGVSRPGERAQESGQDDQMAAEEGGDAGDHRGYGAIQESPWTGTACRPYWIISLDIAINQLLELKLTNGLIAKAFWYGEVEQEYEPYVCYLDSLLEPGLHQAYVDVEELTAQF</sequence>
<proteinExistence type="predicted"/>
<dbReference type="RefSeq" id="XP_001208569.1">
    <property type="nucleotide sequence ID" value="XM_001208569.1"/>
</dbReference>
<protein>
    <submittedName>
        <fullName evidence="2">Uncharacterized protein</fullName>
    </submittedName>
</protein>
<gene>
    <name evidence="2" type="ORF">ATEG_01204</name>
</gene>
<evidence type="ECO:0000313" key="3">
    <source>
        <dbReference type="Proteomes" id="UP000007963"/>
    </source>
</evidence>
<dbReference type="GeneID" id="4315948"/>
<reference evidence="3" key="1">
    <citation type="submission" date="2005-09" db="EMBL/GenBank/DDBJ databases">
        <title>Annotation of the Aspergillus terreus NIH2624 genome.</title>
        <authorList>
            <person name="Birren B.W."/>
            <person name="Lander E.S."/>
            <person name="Galagan J.E."/>
            <person name="Nusbaum C."/>
            <person name="Devon K."/>
            <person name="Henn M."/>
            <person name="Ma L.-J."/>
            <person name="Jaffe D.B."/>
            <person name="Butler J."/>
            <person name="Alvarez P."/>
            <person name="Gnerre S."/>
            <person name="Grabherr M."/>
            <person name="Kleber M."/>
            <person name="Mauceli E.W."/>
            <person name="Brockman W."/>
            <person name="Rounsley S."/>
            <person name="Young S.K."/>
            <person name="LaButti K."/>
            <person name="Pushparaj V."/>
            <person name="DeCaprio D."/>
            <person name="Crawford M."/>
            <person name="Koehrsen M."/>
            <person name="Engels R."/>
            <person name="Montgomery P."/>
            <person name="Pearson M."/>
            <person name="Howarth C."/>
            <person name="Larson L."/>
            <person name="Luoma S."/>
            <person name="White J."/>
            <person name="Alvarado L."/>
            <person name="Kodira C.D."/>
            <person name="Zeng Q."/>
            <person name="Oleary S."/>
            <person name="Yandava C."/>
            <person name="Denning D.W."/>
            <person name="Nierman W.C."/>
            <person name="Milne T."/>
            <person name="Madden K."/>
        </authorList>
    </citation>
    <scope>NUCLEOTIDE SEQUENCE [LARGE SCALE GENOMIC DNA]</scope>
    <source>
        <strain evidence="3">NIH 2624 / FGSC A1156</strain>
    </source>
</reference>
<dbReference type="VEuPathDB" id="FungiDB:ATEG_01204"/>
<dbReference type="EMBL" id="CH476595">
    <property type="protein sequence ID" value="EAU37961.1"/>
    <property type="molecule type" value="Genomic_DNA"/>
</dbReference>
<evidence type="ECO:0000256" key="1">
    <source>
        <dbReference type="SAM" id="MobiDB-lite"/>
    </source>
</evidence>